<evidence type="ECO:0000259" key="5">
    <source>
        <dbReference type="PROSITE" id="PS50173"/>
    </source>
</evidence>
<dbReference type="GO" id="GO:0003887">
    <property type="term" value="F:DNA-directed DNA polymerase activity"/>
    <property type="evidence" value="ECO:0007669"/>
    <property type="project" value="UniProtKB-KW"/>
</dbReference>
<evidence type="ECO:0000256" key="3">
    <source>
        <dbReference type="ARBA" id="ARBA00022763"/>
    </source>
</evidence>
<dbReference type="EMBL" id="LXLX01000044">
    <property type="protein sequence ID" value="OFD90166.1"/>
    <property type="molecule type" value="Genomic_DNA"/>
</dbReference>
<evidence type="ECO:0000313" key="6">
    <source>
        <dbReference type="EMBL" id="OFD90166.1"/>
    </source>
</evidence>
<dbReference type="RefSeq" id="WP_070146767.1">
    <property type="nucleotide sequence ID" value="NZ_LXLX01000044.1"/>
</dbReference>
<dbReference type="InterPro" id="IPR001126">
    <property type="entry name" value="UmuC"/>
</dbReference>
<dbReference type="GO" id="GO:0042276">
    <property type="term" value="P:error-prone translesion synthesis"/>
    <property type="evidence" value="ECO:0007669"/>
    <property type="project" value="TreeGrafter"/>
</dbReference>
<comment type="similarity">
    <text evidence="1">Belongs to the DNA polymerase type-Y family.</text>
</comment>
<evidence type="ECO:0000256" key="2">
    <source>
        <dbReference type="ARBA" id="ARBA00022457"/>
    </source>
</evidence>
<keyword evidence="3" id="KW-0227">DNA damage</keyword>
<comment type="caution">
    <text evidence="6">The sequence shown here is derived from an EMBL/GenBank/DDBJ whole genome shotgun (WGS) entry which is preliminary data.</text>
</comment>
<reference evidence="6 7" key="1">
    <citation type="submission" date="2016-05" db="EMBL/GenBank/DDBJ databases">
        <title>Bacillus thuringiensis and Bacillus weihenstephanensis as novel biocontrol agents of wilt causing Verticillium species.</title>
        <authorList>
            <person name="Hollensteiner J."/>
            <person name="Wemheuer F."/>
            <person name="Harting R."/>
            <person name="Kolarzyk A."/>
            <person name="Diaz-Valerio S."/>
            <person name="Poehlein A."/>
            <person name="Brzuszkiewicz E."/>
            <person name="Nesemann K."/>
            <person name="Braus-Stromeyer S."/>
            <person name="Braus G."/>
            <person name="Daniel R."/>
            <person name="Liesegang H."/>
        </authorList>
    </citation>
    <scope>NUCLEOTIDE SEQUENCE [LARGE SCALE GENOMIC DNA]</scope>
    <source>
        <strain evidence="6 7">GOE11</strain>
    </source>
</reference>
<dbReference type="GO" id="GO:0003684">
    <property type="term" value="F:damaged DNA binding"/>
    <property type="evidence" value="ECO:0007669"/>
    <property type="project" value="InterPro"/>
</dbReference>
<dbReference type="GO" id="GO:0005829">
    <property type="term" value="C:cytosol"/>
    <property type="evidence" value="ECO:0007669"/>
    <property type="project" value="TreeGrafter"/>
</dbReference>
<dbReference type="CDD" id="cd01700">
    <property type="entry name" value="PolY_Pol_V_umuC"/>
    <property type="match status" value="1"/>
</dbReference>
<dbReference type="InterPro" id="IPR043128">
    <property type="entry name" value="Rev_trsase/Diguanyl_cyclase"/>
</dbReference>
<evidence type="ECO:0000256" key="1">
    <source>
        <dbReference type="ARBA" id="ARBA00010945"/>
    </source>
</evidence>
<dbReference type="PANTHER" id="PTHR11076:SF35">
    <property type="entry name" value="DNA REPAIR PROTEIN HOMOLOG YOBH"/>
    <property type="match status" value="1"/>
</dbReference>
<protein>
    <submittedName>
        <fullName evidence="6">DNA polymerase IV</fullName>
    </submittedName>
</protein>
<accession>A0A1E8BKU7</accession>
<dbReference type="Pfam" id="PF11798">
    <property type="entry name" value="IMS_HHH"/>
    <property type="match status" value="1"/>
</dbReference>
<dbReference type="GO" id="GO:0009432">
    <property type="term" value="P:SOS response"/>
    <property type="evidence" value="ECO:0007669"/>
    <property type="project" value="TreeGrafter"/>
</dbReference>
<dbReference type="InterPro" id="IPR017961">
    <property type="entry name" value="DNA_pol_Y-fam_little_finger"/>
</dbReference>
<dbReference type="PROSITE" id="PS50173">
    <property type="entry name" value="UMUC"/>
    <property type="match status" value="1"/>
</dbReference>
<dbReference type="SUPFAM" id="SSF56672">
    <property type="entry name" value="DNA/RNA polymerases"/>
    <property type="match status" value="1"/>
</dbReference>
<dbReference type="PATRIC" id="fig|86662.28.peg.3570"/>
<dbReference type="Proteomes" id="UP000175835">
    <property type="component" value="Unassembled WGS sequence"/>
</dbReference>
<dbReference type="GO" id="GO:0006281">
    <property type="term" value="P:DNA repair"/>
    <property type="evidence" value="ECO:0007669"/>
    <property type="project" value="InterPro"/>
</dbReference>
<dbReference type="Gene3D" id="1.10.150.20">
    <property type="entry name" value="5' to 3' exonuclease, C-terminal subdomain"/>
    <property type="match status" value="1"/>
</dbReference>
<keyword evidence="4" id="KW-0239">DNA-directed DNA polymerase</keyword>
<dbReference type="Gene3D" id="3.40.1170.60">
    <property type="match status" value="1"/>
</dbReference>
<dbReference type="SUPFAM" id="SSF100879">
    <property type="entry name" value="Lesion bypass DNA polymerase (Y-family), little finger domain"/>
    <property type="match status" value="1"/>
</dbReference>
<proteinExistence type="inferred from homology"/>
<dbReference type="InterPro" id="IPR024728">
    <property type="entry name" value="PolY_HhH_motif"/>
</dbReference>
<evidence type="ECO:0000256" key="4">
    <source>
        <dbReference type="ARBA" id="ARBA00022932"/>
    </source>
</evidence>
<dbReference type="InterPro" id="IPR043502">
    <property type="entry name" value="DNA/RNA_pol_sf"/>
</dbReference>
<dbReference type="Pfam" id="PF11799">
    <property type="entry name" value="IMS_C"/>
    <property type="match status" value="1"/>
</dbReference>
<keyword evidence="2" id="KW-0515">Mutator protein</keyword>
<evidence type="ECO:0000313" key="7">
    <source>
        <dbReference type="Proteomes" id="UP000175835"/>
    </source>
</evidence>
<gene>
    <name evidence="6" type="ORF">BWGOE11_34570</name>
</gene>
<keyword evidence="4" id="KW-0808">Transferase</keyword>
<organism evidence="6 7">
    <name type="scientific">Bacillus mycoides</name>
    <dbReference type="NCBI Taxonomy" id="1405"/>
    <lineage>
        <taxon>Bacteria</taxon>
        <taxon>Bacillati</taxon>
        <taxon>Bacillota</taxon>
        <taxon>Bacilli</taxon>
        <taxon>Bacillales</taxon>
        <taxon>Bacillaceae</taxon>
        <taxon>Bacillus</taxon>
        <taxon>Bacillus cereus group</taxon>
    </lineage>
</organism>
<dbReference type="InterPro" id="IPR036775">
    <property type="entry name" value="DNA_pol_Y-fam_lit_finger_sf"/>
</dbReference>
<name>A0A1E8BKU7_BACMY</name>
<dbReference type="Gene3D" id="3.30.70.270">
    <property type="match status" value="1"/>
</dbReference>
<sequence length="421" mass="48458">MYNYSLLPNRIILCVDLRSFYASVSCIKMGLDPLQTKLAVVGDVNRSGSIVLAATPPLKALGLKKMARSYEIPRRKDILIVNPIMGTYIKCSNYITKLALQYVPIEDFHQYSIDEFFMDITDSIHLFANDPYEFALKFKREIYEHTRIECTIGIGPNPLMSKIALDVEAKKTKDCIAYWKYEDVPIKLWSIRPLNKFWGISSKTEAKLNRKGIHSIGDLAQYPLKYLKQSFGVIGTEMHLHSNGIDFSRISEKYVPATTSIGKSQILMRDYTIEEFPIILLEHIEEVCYRMRRQNKLAQTLQFSIGYSKNYAGGFRKTHTMNRPTNLTMDIYNVCTYFLHEFYTGEPIRSINVSLTNLINEGEEQISLFDNIIQREKEVKLTKVMDEIRTKFGKNSILRGISYTHSATARHRNTLLGGHRA</sequence>
<dbReference type="PANTHER" id="PTHR11076">
    <property type="entry name" value="DNA REPAIR POLYMERASE UMUC / TRANSFERASE FAMILY MEMBER"/>
    <property type="match status" value="1"/>
</dbReference>
<feature type="domain" description="UmuC" evidence="5">
    <location>
        <begin position="12"/>
        <end position="201"/>
    </location>
</feature>
<keyword evidence="4" id="KW-0548">Nucleotidyltransferase</keyword>
<dbReference type="Gene3D" id="3.30.1490.100">
    <property type="entry name" value="DNA polymerase, Y-family, little finger domain"/>
    <property type="match status" value="1"/>
</dbReference>
<dbReference type="InterPro" id="IPR050116">
    <property type="entry name" value="DNA_polymerase-Y"/>
</dbReference>
<dbReference type="AlphaFoldDB" id="A0A1E8BKU7"/>
<dbReference type="Pfam" id="PF00817">
    <property type="entry name" value="IMS"/>
    <property type="match status" value="1"/>
</dbReference>